<dbReference type="RefSeq" id="XP_017991606.1">
    <property type="nucleotide sequence ID" value="XM_018138623.1"/>
</dbReference>
<keyword evidence="5" id="KW-1185">Reference proteome</keyword>
<keyword evidence="1" id="KW-0645">Protease</keyword>
<dbReference type="GO" id="GO:0006508">
    <property type="term" value="P:proteolysis"/>
    <property type="evidence" value="ECO:0007669"/>
    <property type="project" value="UniProtKB-KW"/>
</dbReference>
<keyword evidence="2" id="KW-0378">Hydrolase</keyword>
<keyword evidence="3" id="KW-0788">Thiol protease</keyword>
<dbReference type="PANTHER" id="PTHR46143:SF1">
    <property type="entry name" value="CALPAIN-7"/>
    <property type="match status" value="1"/>
</dbReference>
<dbReference type="SUPFAM" id="SSF49758">
    <property type="entry name" value="Calpain large subunit, middle domain (domain III)"/>
    <property type="match status" value="2"/>
</dbReference>
<dbReference type="PANTHER" id="PTHR46143">
    <property type="entry name" value="CALPAIN-7"/>
    <property type="match status" value="1"/>
</dbReference>
<organism evidence="4 5">
    <name type="scientific">Malassezia pachydermatis</name>
    <dbReference type="NCBI Taxonomy" id="77020"/>
    <lineage>
        <taxon>Eukaryota</taxon>
        <taxon>Fungi</taxon>
        <taxon>Dikarya</taxon>
        <taxon>Basidiomycota</taxon>
        <taxon>Ustilaginomycotina</taxon>
        <taxon>Malasseziomycetes</taxon>
        <taxon>Malasseziales</taxon>
        <taxon>Malasseziaceae</taxon>
        <taxon>Malassezia</taxon>
    </lineage>
</organism>
<dbReference type="GeneID" id="28730499"/>
<dbReference type="VEuPathDB" id="FungiDB:Malapachy_4168"/>
<dbReference type="InterPro" id="IPR036213">
    <property type="entry name" value="Calpain_III_sf"/>
</dbReference>
<name>A0A0M8MTE0_9BASI</name>
<dbReference type="STRING" id="77020.A0A0M8MTE0"/>
<reference evidence="4 5" key="1">
    <citation type="submission" date="2015-07" db="EMBL/GenBank/DDBJ databases">
        <title>Draft Genome Sequence of Malassezia furfur CBS1878 and Malassezia pachydermatis CBS1879.</title>
        <authorList>
            <person name="Triana S."/>
            <person name="Ohm R."/>
            <person name="Gonzalez A."/>
            <person name="DeCock H."/>
            <person name="Restrepo S."/>
            <person name="Celis A."/>
        </authorList>
    </citation>
    <scope>NUCLEOTIDE SEQUENCE [LARGE SCALE GENOMIC DNA]</scope>
    <source>
        <strain evidence="4 5">CBS 1879</strain>
    </source>
</reference>
<dbReference type="InterPro" id="IPR051297">
    <property type="entry name" value="PalB/RIM13"/>
</dbReference>
<dbReference type="EMBL" id="LGAV01000004">
    <property type="protein sequence ID" value="KOS13974.1"/>
    <property type="molecule type" value="Genomic_DNA"/>
</dbReference>
<gene>
    <name evidence="4" type="ORF">Malapachy_4168</name>
</gene>
<accession>A0A0M8MTE0</accession>
<dbReference type="Gene3D" id="2.60.120.380">
    <property type="match status" value="2"/>
</dbReference>
<evidence type="ECO:0000256" key="3">
    <source>
        <dbReference type="ARBA" id="ARBA00022807"/>
    </source>
</evidence>
<sequence length="393" mass="42998">MSWENVCLAFDTLFINWDPSIFPHRTVLQGAWDVSDSAVRLDAGNAVQTDQYHVTIQAPGSTRVWFHLERHIYECNDKSYIAVHAFPAQEQQRRANVDHGGLMGVYVNVAHTLLCLDDPCSSQYTLAISRHGSAKRSPYTLRVYSDKPVDVQTLPRTLPHRSIVKGSWRGRSIGGPPSSPHFRHNPQFRVTVHEGALLPRIISMITTISTLSVQATLAKGGERVLSLDDASIIASSGAYSRGIALCDALALQPGVYTLVVSSQEMVATDFSLVLEGNVRTEIVPLPEEGAGQYRRSDVRSLPCTWVLTLPRAMKVLVCASQAPTPLSTAPLSISLLDGDRCLTEQSVPGSVACAILRTEELSAGTYTVRIGGPMHWPVYLDVYGMQPVHLSTV</sequence>
<dbReference type="Proteomes" id="UP000037751">
    <property type="component" value="Unassembled WGS sequence"/>
</dbReference>
<comment type="caution">
    <text evidence="4">The sequence shown here is derived from an EMBL/GenBank/DDBJ whole genome shotgun (WGS) entry which is preliminary data.</text>
</comment>
<evidence type="ECO:0000313" key="4">
    <source>
        <dbReference type="EMBL" id="KOS13974.1"/>
    </source>
</evidence>
<dbReference type="AlphaFoldDB" id="A0A0M8MTE0"/>
<evidence type="ECO:0000256" key="2">
    <source>
        <dbReference type="ARBA" id="ARBA00022801"/>
    </source>
</evidence>
<evidence type="ECO:0000256" key="1">
    <source>
        <dbReference type="ARBA" id="ARBA00022670"/>
    </source>
</evidence>
<dbReference type="GO" id="GO:0004197">
    <property type="term" value="F:cysteine-type endopeptidase activity"/>
    <property type="evidence" value="ECO:0007669"/>
    <property type="project" value="TreeGrafter"/>
</dbReference>
<dbReference type="OrthoDB" id="167576at2759"/>
<protein>
    <submittedName>
        <fullName evidence="4">Cysteine proteinase</fullName>
    </submittedName>
</protein>
<evidence type="ECO:0000313" key="5">
    <source>
        <dbReference type="Proteomes" id="UP000037751"/>
    </source>
</evidence>
<proteinExistence type="predicted"/>